<dbReference type="RefSeq" id="XP_028268202.1">
    <property type="nucleotide sequence ID" value="XM_028412401.1"/>
</dbReference>
<gene>
    <name evidence="3 4" type="primary">LOC114440111</name>
</gene>
<feature type="region of interest" description="Disordered" evidence="1">
    <location>
        <begin position="121"/>
        <end position="210"/>
    </location>
</feature>
<keyword evidence="2" id="KW-1185">Reference proteome</keyword>
<protein>
    <submittedName>
        <fullName evidence="3 4">Uncharacterized protein LOC114440111 isoform X1</fullName>
    </submittedName>
</protein>
<dbReference type="RefSeq" id="XP_028268203.1">
    <property type="nucleotide sequence ID" value="XM_028412402.1"/>
</dbReference>
<evidence type="ECO:0000313" key="4">
    <source>
        <dbReference type="RefSeq" id="XP_028268203.1"/>
    </source>
</evidence>
<feature type="compositionally biased region" description="Polar residues" evidence="1">
    <location>
        <begin position="121"/>
        <end position="131"/>
    </location>
</feature>
<dbReference type="AlphaFoldDB" id="A0A6P7IRH6"/>
<sequence length="210" mass="23805">MELIQELHHLKDELKELQQQQKLNRIELDSIHEKLKEIAEHSDTAAIRKVRSDRSNCLPCDRPAGKQIPRPPSTALPSHKSARPCTGNALEQHYKSSNRVSEVTEGRILIVTKMPLEIRPNTSVSQRRSSPQHVKHHHHHQVEENSVIQSEVKGHLDTPANRNTDPPFSTKYGMCKTKSKTKASASRKTPPTGCLMCPHTPRKLPEDWPS</sequence>
<name>A0A6P7IRH6_9TELE</name>
<dbReference type="Proteomes" id="UP000515145">
    <property type="component" value="Chromosome 8"/>
</dbReference>
<feature type="region of interest" description="Disordered" evidence="1">
    <location>
        <begin position="59"/>
        <end position="84"/>
    </location>
</feature>
<accession>A0A6P7IRH6</accession>
<reference evidence="3 4" key="1">
    <citation type="submission" date="2025-04" db="UniProtKB">
        <authorList>
            <consortium name="RefSeq"/>
        </authorList>
    </citation>
    <scope>IDENTIFICATION</scope>
</reference>
<evidence type="ECO:0000313" key="3">
    <source>
        <dbReference type="RefSeq" id="XP_028268202.1"/>
    </source>
</evidence>
<organism evidence="2 4">
    <name type="scientific">Parambassis ranga</name>
    <name type="common">Indian glassy fish</name>
    <dbReference type="NCBI Taxonomy" id="210632"/>
    <lineage>
        <taxon>Eukaryota</taxon>
        <taxon>Metazoa</taxon>
        <taxon>Chordata</taxon>
        <taxon>Craniata</taxon>
        <taxon>Vertebrata</taxon>
        <taxon>Euteleostomi</taxon>
        <taxon>Actinopterygii</taxon>
        <taxon>Neopterygii</taxon>
        <taxon>Teleostei</taxon>
        <taxon>Neoteleostei</taxon>
        <taxon>Acanthomorphata</taxon>
        <taxon>Ovalentaria</taxon>
        <taxon>Ambassidae</taxon>
        <taxon>Parambassis</taxon>
    </lineage>
</organism>
<proteinExistence type="predicted"/>
<evidence type="ECO:0000256" key="1">
    <source>
        <dbReference type="SAM" id="MobiDB-lite"/>
    </source>
</evidence>
<dbReference type="GeneID" id="114440111"/>
<evidence type="ECO:0000313" key="2">
    <source>
        <dbReference type="Proteomes" id="UP000515145"/>
    </source>
</evidence>